<dbReference type="EC" id="2.7.1.20" evidence="3 13"/>
<evidence type="ECO:0000256" key="7">
    <source>
        <dbReference type="ARBA" id="ARBA00022777"/>
    </source>
</evidence>
<dbReference type="OrthoDB" id="432447at2759"/>
<dbReference type="EMBL" id="MRZV01001486">
    <property type="protein sequence ID" value="PIK37538.1"/>
    <property type="molecule type" value="Genomic_DNA"/>
</dbReference>
<evidence type="ECO:0000256" key="1">
    <source>
        <dbReference type="ARBA" id="ARBA00004801"/>
    </source>
</evidence>
<dbReference type="InterPro" id="IPR029056">
    <property type="entry name" value="Ribokinase-like"/>
</dbReference>
<evidence type="ECO:0000256" key="2">
    <source>
        <dbReference type="ARBA" id="ARBA00010688"/>
    </source>
</evidence>
<dbReference type="GO" id="GO:0005829">
    <property type="term" value="C:cytosol"/>
    <property type="evidence" value="ECO:0007669"/>
    <property type="project" value="TreeGrafter"/>
</dbReference>
<dbReference type="InterPro" id="IPR002173">
    <property type="entry name" value="Carboh/pur_kinase_PfkB_CS"/>
</dbReference>
<proteinExistence type="inferred from homology"/>
<evidence type="ECO:0000259" key="15">
    <source>
        <dbReference type="Pfam" id="PF00294"/>
    </source>
</evidence>
<keyword evidence="8 13" id="KW-0067">ATP-binding</keyword>
<accession>A0A2G8JPB6</accession>
<evidence type="ECO:0000313" key="16">
    <source>
        <dbReference type="EMBL" id="PIK37538.1"/>
    </source>
</evidence>
<dbReference type="GO" id="GO:0044209">
    <property type="term" value="P:AMP salvage"/>
    <property type="evidence" value="ECO:0007669"/>
    <property type="project" value="UniProtKB-UniRule"/>
</dbReference>
<dbReference type="AlphaFoldDB" id="A0A2G8JPB6"/>
<gene>
    <name evidence="16" type="ORF">BSL78_25628</name>
</gene>
<evidence type="ECO:0000256" key="14">
    <source>
        <dbReference type="SAM" id="Phobius"/>
    </source>
</evidence>
<dbReference type="Pfam" id="PF00294">
    <property type="entry name" value="PfkB"/>
    <property type="match status" value="1"/>
</dbReference>
<dbReference type="InterPro" id="IPR011611">
    <property type="entry name" value="PfkB_dom"/>
</dbReference>
<evidence type="ECO:0000256" key="5">
    <source>
        <dbReference type="ARBA" id="ARBA00022726"/>
    </source>
</evidence>
<dbReference type="UniPathway" id="UPA00588">
    <property type="reaction ID" value="UER00659"/>
</dbReference>
<dbReference type="PANTHER" id="PTHR45769">
    <property type="entry name" value="ADENOSINE KINASE"/>
    <property type="match status" value="1"/>
</dbReference>
<comment type="caution">
    <text evidence="16">The sequence shown here is derived from an EMBL/GenBank/DDBJ whole genome shotgun (WGS) entry which is preliminary data.</text>
</comment>
<dbReference type="GO" id="GO:0005524">
    <property type="term" value="F:ATP binding"/>
    <property type="evidence" value="ECO:0007669"/>
    <property type="project" value="UniProtKB-UniRule"/>
</dbReference>
<dbReference type="PANTHER" id="PTHR45769:SF3">
    <property type="entry name" value="ADENOSINE KINASE"/>
    <property type="match status" value="1"/>
</dbReference>
<keyword evidence="13" id="KW-0539">Nucleus</keyword>
<evidence type="ECO:0000256" key="8">
    <source>
        <dbReference type="ARBA" id="ARBA00022840"/>
    </source>
</evidence>
<dbReference type="SUPFAM" id="SSF53613">
    <property type="entry name" value="Ribokinase-like"/>
    <property type="match status" value="1"/>
</dbReference>
<dbReference type="STRING" id="307972.A0A2G8JPB6"/>
<feature type="active site" description="Proton acceptor" evidence="12">
    <location>
        <position position="298"/>
    </location>
</feature>
<evidence type="ECO:0000256" key="4">
    <source>
        <dbReference type="ARBA" id="ARBA00022679"/>
    </source>
</evidence>
<evidence type="ECO:0000256" key="9">
    <source>
        <dbReference type="ARBA" id="ARBA00022842"/>
    </source>
</evidence>
<reference evidence="16 17" key="1">
    <citation type="journal article" date="2017" name="PLoS Biol.">
        <title>The sea cucumber genome provides insights into morphological evolution and visceral regeneration.</title>
        <authorList>
            <person name="Zhang X."/>
            <person name="Sun L."/>
            <person name="Yuan J."/>
            <person name="Sun Y."/>
            <person name="Gao Y."/>
            <person name="Zhang L."/>
            <person name="Li S."/>
            <person name="Dai H."/>
            <person name="Hamel J.F."/>
            <person name="Liu C."/>
            <person name="Yu Y."/>
            <person name="Liu S."/>
            <person name="Lin W."/>
            <person name="Guo K."/>
            <person name="Jin S."/>
            <person name="Xu P."/>
            <person name="Storey K.B."/>
            <person name="Huan P."/>
            <person name="Zhang T."/>
            <person name="Zhou Y."/>
            <person name="Zhang J."/>
            <person name="Lin C."/>
            <person name="Li X."/>
            <person name="Xing L."/>
            <person name="Huo D."/>
            <person name="Sun M."/>
            <person name="Wang L."/>
            <person name="Mercier A."/>
            <person name="Li F."/>
            <person name="Yang H."/>
            <person name="Xiang J."/>
        </authorList>
    </citation>
    <scope>NUCLEOTIDE SEQUENCE [LARGE SCALE GENOMIC DNA]</scope>
    <source>
        <strain evidence="16">Shaxun</strain>
        <tissue evidence="16">Muscle</tissue>
    </source>
</reference>
<dbReference type="GO" id="GO:0006166">
    <property type="term" value="P:purine ribonucleoside salvage"/>
    <property type="evidence" value="ECO:0007669"/>
    <property type="project" value="UniProtKB-KW"/>
</dbReference>
<keyword evidence="9 13" id="KW-0460">Magnesium</keyword>
<protein>
    <recommendedName>
        <fullName evidence="11 13">Adenosine kinase</fullName>
        <shortName evidence="13">AK</shortName>
        <ecNumber evidence="3 13">2.7.1.20</ecNumber>
    </recommendedName>
    <alternativeName>
        <fullName evidence="13">Adenosine 5'-phosphotransferase</fullName>
    </alternativeName>
</protein>
<dbReference type="PRINTS" id="PR00989">
    <property type="entry name" value="ADENOKINASE"/>
</dbReference>
<dbReference type="GO" id="GO:0006144">
    <property type="term" value="P:purine nucleobase metabolic process"/>
    <property type="evidence" value="ECO:0007669"/>
    <property type="project" value="TreeGrafter"/>
</dbReference>
<evidence type="ECO:0000256" key="3">
    <source>
        <dbReference type="ARBA" id="ARBA00012119"/>
    </source>
</evidence>
<feature type="domain" description="Carbohydrate kinase PfkB" evidence="15">
    <location>
        <begin position="32"/>
        <end position="337"/>
    </location>
</feature>
<comment type="similarity">
    <text evidence="2 13">Belongs to the carbohydrate kinase PfkB family.</text>
</comment>
<evidence type="ECO:0000256" key="11">
    <source>
        <dbReference type="ARBA" id="ARBA00068771"/>
    </source>
</evidence>
<evidence type="ECO:0000313" key="17">
    <source>
        <dbReference type="Proteomes" id="UP000230750"/>
    </source>
</evidence>
<comment type="function">
    <text evidence="13">ATP dependent phosphorylation of adenosine and other related nucleoside analogs to monophosphate derivatives.</text>
</comment>
<dbReference type="Proteomes" id="UP000230750">
    <property type="component" value="Unassembled WGS sequence"/>
</dbReference>
<dbReference type="GO" id="GO:0004001">
    <property type="term" value="F:adenosine kinase activity"/>
    <property type="evidence" value="ECO:0007669"/>
    <property type="project" value="UniProtKB-UniRule"/>
</dbReference>
<keyword evidence="7 13" id="KW-0418">Kinase</keyword>
<evidence type="ECO:0000256" key="10">
    <source>
        <dbReference type="ARBA" id="ARBA00051362"/>
    </source>
</evidence>
<dbReference type="InterPro" id="IPR001805">
    <property type="entry name" value="Adenokinase"/>
</dbReference>
<evidence type="ECO:0000256" key="13">
    <source>
        <dbReference type="RuleBase" id="RU368116"/>
    </source>
</evidence>
<dbReference type="FunFam" id="3.40.1190.20:FF:000076">
    <property type="entry name" value="Adenosine kinase"/>
    <property type="match status" value="1"/>
</dbReference>
<keyword evidence="5 13" id="KW-0660">Purine salvage</keyword>
<dbReference type="CDD" id="cd01168">
    <property type="entry name" value="adenosine_kinase"/>
    <property type="match status" value="1"/>
</dbReference>
<comment type="subunit">
    <text evidence="13">Monomer.</text>
</comment>
<comment type="cofactor">
    <cofactor evidence="13">
        <name>Mg(2+)</name>
        <dbReference type="ChEBI" id="CHEBI:18420"/>
    </cofactor>
    <text evidence="13">Binds 3 Mg(2+) ions per subunit.</text>
</comment>
<keyword evidence="4 13" id="KW-0808">Transferase</keyword>
<evidence type="ECO:0000256" key="12">
    <source>
        <dbReference type="PIRSR" id="PIRSR601805-1"/>
    </source>
</evidence>
<name>A0A2G8JPB6_STIJA</name>
<comment type="subcellular location">
    <subcellularLocation>
        <location evidence="13">Nucleus</location>
    </subcellularLocation>
</comment>
<keyword evidence="14" id="KW-0812">Transmembrane</keyword>
<dbReference type="Gene3D" id="3.40.1190.20">
    <property type="match status" value="1"/>
</dbReference>
<dbReference type="PROSITE" id="PS00584">
    <property type="entry name" value="PFKB_KINASES_2"/>
    <property type="match status" value="1"/>
</dbReference>
<organism evidence="16 17">
    <name type="scientific">Stichopus japonicus</name>
    <name type="common">Sea cucumber</name>
    <dbReference type="NCBI Taxonomy" id="307972"/>
    <lineage>
        <taxon>Eukaryota</taxon>
        <taxon>Metazoa</taxon>
        <taxon>Echinodermata</taxon>
        <taxon>Eleutherozoa</taxon>
        <taxon>Echinozoa</taxon>
        <taxon>Holothuroidea</taxon>
        <taxon>Aspidochirotacea</taxon>
        <taxon>Aspidochirotida</taxon>
        <taxon>Stichopodidae</taxon>
        <taxon>Apostichopus</taxon>
    </lineage>
</organism>
<keyword evidence="14" id="KW-1133">Transmembrane helix</keyword>
<dbReference type="Gene3D" id="3.30.1110.10">
    <property type="match status" value="1"/>
</dbReference>
<comment type="pathway">
    <text evidence="1 13">Purine metabolism; AMP biosynthesis via salvage pathway; AMP from adenosine: step 1/1.</text>
</comment>
<feature type="transmembrane region" description="Helical" evidence="14">
    <location>
        <begin position="345"/>
        <end position="364"/>
    </location>
</feature>
<dbReference type="GO" id="GO:0005634">
    <property type="term" value="C:nucleus"/>
    <property type="evidence" value="ECO:0007669"/>
    <property type="project" value="UniProtKB-SubCell"/>
</dbReference>
<sequence length="378" mass="41849">MTVGESVIVAIGNALLDITASGSKELLDRYGLNANNSIMAEEEHLPLFEELSNNNCPVVYSPGGGSQNTIRMAQWILAEPKSCVFFGCIGRDKFGQIIQKQMEELGVHANYLIEKDHPTGTCASIVTGNERSLVANLAAANCYKKDHLMKPENWDHVEKSKLIYVAGFHLTVAPDAIVALGRHAAEKNKIFSFNLSAPYLCEDCMDQILSVMPFVDYLFGNETDFASFGKEQNMGTEDLKEIALKTAVLRKENTKRQRTVIITRGHLPTLVAYDGVVTEYPVKAVDKEDIVDTNGAGDCFVGGFLSQLVQGKDIRDCILIANYCASYIIQKSGVTFDEKPNLPQIVVALCFYVFHLSIIALNTLRYSIKYERSNIPRC</sequence>
<keyword evidence="6 13" id="KW-0547">Nucleotide-binding</keyword>
<evidence type="ECO:0000256" key="6">
    <source>
        <dbReference type="ARBA" id="ARBA00022741"/>
    </source>
</evidence>
<comment type="catalytic activity">
    <reaction evidence="10 13">
        <text>adenosine + ATP = AMP + ADP + H(+)</text>
        <dbReference type="Rhea" id="RHEA:20824"/>
        <dbReference type="ChEBI" id="CHEBI:15378"/>
        <dbReference type="ChEBI" id="CHEBI:16335"/>
        <dbReference type="ChEBI" id="CHEBI:30616"/>
        <dbReference type="ChEBI" id="CHEBI:456215"/>
        <dbReference type="ChEBI" id="CHEBI:456216"/>
        <dbReference type="EC" id="2.7.1.20"/>
    </reaction>
</comment>
<keyword evidence="14" id="KW-0472">Membrane</keyword>
<keyword evidence="17" id="KW-1185">Reference proteome</keyword>